<accession>A0A0R0FV84</accession>
<gene>
    <name evidence="1" type="ORF">GLYMA_15G032600</name>
</gene>
<evidence type="ECO:0000313" key="1">
    <source>
        <dbReference type="EMBL" id="KRH10174.1"/>
    </source>
</evidence>
<sequence>MVSLVIQSETVSEVLPFTSPSFSTSRCVRKSQFGGCHIHFWGSLSQTIYERWLCIVMMICLDAIAIYHQFGFEYSSLINDNSNDVNGNYNRYCTLASKTSFLSLLLLL</sequence>
<dbReference type="Proteomes" id="UP000008827">
    <property type="component" value="Chromosome 15"/>
</dbReference>
<dbReference type="EMBL" id="CM000848">
    <property type="protein sequence ID" value="KRH10174.1"/>
    <property type="molecule type" value="Genomic_DNA"/>
</dbReference>
<proteinExistence type="predicted"/>
<keyword evidence="3" id="KW-1185">Reference proteome</keyword>
<reference evidence="1" key="3">
    <citation type="submission" date="2018-07" db="EMBL/GenBank/DDBJ databases">
        <title>WGS assembly of Glycine max.</title>
        <authorList>
            <person name="Schmutz J."/>
            <person name="Cannon S."/>
            <person name="Schlueter J."/>
            <person name="Ma J."/>
            <person name="Mitros T."/>
            <person name="Nelson W."/>
            <person name="Hyten D."/>
            <person name="Song Q."/>
            <person name="Thelen J."/>
            <person name="Cheng J."/>
            <person name="Xu D."/>
            <person name="Hellsten U."/>
            <person name="May G."/>
            <person name="Yu Y."/>
            <person name="Sakurai T."/>
            <person name="Umezawa T."/>
            <person name="Bhattacharyya M."/>
            <person name="Sandhu D."/>
            <person name="Valliyodan B."/>
            <person name="Lindquist E."/>
            <person name="Peto M."/>
            <person name="Grant D."/>
            <person name="Shu S."/>
            <person name="Goodstein D."/>
            <person name="Barry K."/>
            <person name="Futrell-Griggs M."/>
            <person name="Abernathy B."/>
            <person name="Du J."/>
            <person name="Tian Z."/>
            <person name="Zhu L."/>
            <person name="Gill N."/>
            <person name="Joshi T."/>
            <person name="Libault M."/>
            <person name="Sethuraman A."/>
            <person name="Zhang X."/>
            <person name="Shinozaki K."/>
            <person name="Nguyen H."/>
            <person name="Wing R."/>
            <person name="Cregan P."/>
            <person name="Specht J."/>
            <person name="Grimwood J."/>
            <person name="Rokhsar D."/>
            <person name="Stacey G."/>
            <person name="Shoemaker R."/>
            <person name="Jackson S."/>
        </authorList>
    </citation>
    <scope>NUCLEOTIDE SEQUENCE</scope>
    <source>
        <tissue evidence="1">Callus</tissue>
    </source>
</reference>
<dbReference type="InParanoid" id="A0A0R0FV84"/>
<organism evidence="1">
    <name type="scientific">Glycine max</name>
    <name type="common">Soybean</name>
    <name type="synonym">Glycine hispida</name>
    <dbReference type="NCBI Taxonomy" id="3847"/>
    <lineage>
        <taxon>Eukaryota</taxon>
        <taxon>Viridiplantae</taxon>
        <taxon>Streptophyta</taxon>
        <taxon>Embryophyta</taxon>
        <taxon>Tracheophyta</taxon>
        <taxon>Spermatophyta</taxon>
        <taxon>Magnoliopsida</taxon>
        <taxon>eudicotyledons</taxon>
        <taxon>Gunneridae</taxon>
        <taxon>Pentapetalae</taxon>
        <taxon>rosids</taxon>
        <taxon>fabids</taxon>
        <taxon>Fabales</taxon>
        <taxon>Fabaceae</taxon>
        <taxon>Papilionoideae</taxon>
        <taxon>50 kb inversion clade</taxon>
        <taxon>NPAAA clade</taxon>
        <taxon>indigoferoid/millettioid clade</taxon>
        <taxon>Phaseoleae</taxon>
        <taxon>Glycine</taxon>
        <taxon>Glycine subgen. Soja</taxon>
    </lineage>
</organism>
<dbReference type="AlphaFoldDB" id="A0A0R0FV84"/>
<reference evidence="2" key="2">
    <citation type="submission" date="2018-02" db="UniProtKB">
        <authorList>
            <consortium name="EnsemblPlants"/>
        </authorList>
    </citation>
    <scope>IDENTIFICATION</scope>
    <source>
        <strain evidence="2">Williams 82</strain>
    </source>
</reference>
<protein>
    <submittedName>
        <fullName evidence="1 2">Uncharacterized protein</fullName>
    </submittedName>
</protein>
<dbReference type="EnsemblPlants" id="KRH10174">
    <property type="protein sequence ID" value="KRH10174"/>
    <property type="gene ID" value="GLYMA_15G032600"/>
</dbReference>
<reference evidence="1 2" key="1">
    <citation type="journal article" date="2010" name="Nature">
        <title>Genome sequence of the palaeopolyploid soybean.</title>
        <authorList>
            <person name="Schmutz J."/>
            <person name="Cannon S.B."/>
            <person name="Schlueter J."/>
            <person name="Ma J."/>
            <person name="Mitros T."/>
            <person name="Nelson W."/>
            <person name="Hyten D.L."/>
            <person name="Song Q."/>
            <person name="Thelen J.J."/>
            <person name="Cheng J."/>
            <person name="Xu D."/>
            <person name="Hellsten U."/>
            <person name="May G.D."/>
            <person name="Yu Y."/>
            <person name="Sakurai T."/>
            <person name="Umezawa T."/>
            <person name="Bhattacharyya M.K."/>
            <person name="Sandhu D."/>
            <person name="Valliyodan B."/>
            <person name="Lindquist E."/>
            <person name="Peto M."/>
            <person name="Grant D."/>
            <person name="Shu S."/>
            <person name="Goodstein D."/>
            <person name="Barry K."/>
            <person name="Futrell-Griggs M."/>
            <person name="Abernathy B."/>
            <person name="Du J."/>
            <person name="Tian Z."/>
            <person name="Zhu L."/>
            <person name="Gill N."/>
            <person name="Joshi T."/>
            <person name="Libault M."/>
            <person name="Sethuraman A."/>
            <person name="Zhang X.-C."/>
            <person name="Shinozaki K."/>
            <person name="Nguyen H.T."/>
            <person name="Wing R.A."/>
            <person name="Cregan P."/>
            <person name="Specht J."/>
            <person name="Grimwood J."/>
            <person name="Rokhsar D."/>
            <person name="Stacey G."/>
            <person name="Shoemaker R.C."/>
            <person name="Jackson S.A."/>
        </authorList>
    </citation>
    <scope>NUCLEOTIDE SEQUENCE [LARGE SCALE GENOMIC DNA]</scope>
    <source>
        <strain evidence="2">cv. Williams 82</strain>
        <tissue evidence="1">Callus</tissue>
    </source>
</reference>
<name>A0A0R0FV84_SOYBN</name>
<dbReference type="Gramene" id="KRH10174">
    <property type="protein sequence ID" value="KRH10174"/>
    <property type="gene ID" value="GLYMA_15G032600"/>
</dbReference>
<evidence type="ECO:0000313" key="3">
    <source>
        <dbReference type="Proteomes" id="UP000008827"/>
    </source>
</evidence>
<evidence type="ECO:0000313" key="2">
    <source>
        <dbReference type="EnsemblPlants" id="KRH10174"/>
    </source>
</evidence>